<dbReference type="InterPro" id="IPR030678">
    <property type="entry name" value="Peptide/Ni-bd"/>
</dbReference>
<comment type="similarity">
    <text evidence="1">Belongs to the bacterial solute-binding protein 5 family.</text>
</comment>
<comment type="caution">
    <text evidence="6">The sequence shown here is derived from an EMBL/GenBank/DDBJ whole genome shotgun (WGS) entry which is preliminary data.</text>
</comment>
<evidence type="ECO:0000256" key="2">
    <source>
        <dbReference type="ARBA" id="ARBA00022448"/>
    </source>
</evidence>
<protein>
    <submittedName>
        <fullName evidence="6">ABC transporter, substrate-binding protein, family 5</fullName>
    </submittedName>
</protein>
<keyword evidence="2" id="KW-0813">Transport</keyword>
<feature type="domain" description="Solute-binding protein family 5" evidence="5">
    <location>
        <begin position="105"/>
        <end position="500"/>
    </location>
</feature>
<gene>
    <name evidence="6" type="ORF">HMPREF9257_1244</name>
</gene>
<evidence type="ECO:0000256" key="1">
    <source>
        <dbReference type="ARBA" id="ARBA00005695"/>
    </source>
</evidence>
<dbReference type="RefSeq" id="WP_006418608.1">
    <property type="nucleotide sequence ID" value="NZ_AENN01000015.1"/>
</dbReference>
<reference evidence="6 7" key="1">
    <citation type="submission" date="2010-10" db="EMBL/GenBank/DDBJ databases">
        <authorList>
            <person name="Durkin A.S."/>
            <person name="Madupu R."/>
            <person name="Torralba M."/>
            <person name="Gillis M."/>
            <person name="Methe B."/>
            <person name="Sutton G."/>
            <person name="Nelson K.E."/>
        </authorList>
    </citation>
    <scope>NUCLEOTIDE SEQUENCE [LARGE SCALE GENOMIC DNA]</scope>
    <source>
        <strain evidence="6 7">ACS-139-V-Col8</strain>
    </source>
</reference>
<dbReference type="OrthoDB" id="9796817at2"/>
<accession>E4KNW2</accession>
<keyword evidence="7" id="KW-1185">Reference proteome</keyword>
<dbReference type="Proteomes" id="UP000005990">
    <property type="component" value="Unassembled WGS sequence"/>
</dbReference>
<dbReference type="EMBL" id="AENN01000015">
    <property type="protein sequence ID" value="EFR31405.1"/>
    <property type="molecule type" value="Genomic_DNA"/>
</dbReference>
<evidence type="ECO:0000256" key="3">
    <source>
        <dbReference type="ARBA" id="ARBA00022729"/>
    </source>
</evidence>
<dbReference type="InterPro" id="IPR000914">
    <property type="entry name" value="SBP_5_dom"/>
</dbReference>
<name>E4KNW2_9LACT</name>
<feature type="signal peptide" evidence="4">
    <location>
        <begin position="1"/>
        <end position="25"/>
    </location>
</feature>
<dbReference type="PIRSF" id="PIRSF002741">
    <property type="entry name" value="MppA"/>
    <property type="match status" value="1"/>
</dbReference>
<sequence>MKKTLLKPMSAVLALLSVIPNINLASVLAEGDAPTFSTDVKHEGEAIEGGILKQALVSDTTFPGVFNNMYYSSNPDTAVINLFAESLFGYDENFTIDNSGFADVEFNKDDKTVKITIPEGVKWHDGEDVTIDDVIYPYYVVGNKDYTGIRYGEDFMNVEGMEEYHNGDAEEISGLERVDDYTLVVHYKTFSNSMLQAGGGVSAYIEPEHIFKDIPIAEQEDSDAVRSNLVGFGPFKVDKITPGEAVTFVRNDDYYRGAPALDGVTVEIVNPSTIIQEMKAGNYDIASLPADQYETFKDAKNFDVLGQVSNAYTYIGFNLGTWDEEKGEVVYDDTKLTANKALRQAMAYAMDNDAVGAEFYHGLRMNANSHIPSFFKDYNNADQEGYHYDPEKAKQLLADAGFVDKNGDGFIEDPDGNEFTLHFASMSGGETAEPLAQYYIQAWQQVGIKVELTDGKLMEMNSFYERVEANDEGIDVYQGAWGTGGDPNPTGLWGRNSPFNYTRFASEENDKLLAAINSDEAFDKDFRVKAFNDWQAYFIDEVPAIPTLFRQELTAVNKRVSQYDIKTGSDLEWSEIKLLSDKPQAE</sequence>
<dbReference type="Gene3D" id="3.10.105.10">
    <property type="entry name" value="Dipeptide-binding Protein, Domain 3"/>
    <property type="match status" value="1"/>
</dbReference>
<keyword evidence="3 4" id="KW-0732">Signal</keyword>
<dbReference type="GO" id="GO:0042597">
    <property type="term" value="C:periplasmic space"/>
    <property type="evidence" value="ECO:0007669"/>
    <property type="project" value="UniProtKB-ARBA"/>
</dbReference>
<feature type="chain" id="PRO_5003183222" evidence="4">
    <location>
        <begin position="26"/>
        <end position="586"/>
    </location>
</feature>
<organism evidence="6 7">
    <name type="scientific">Eremococcus coleocola ACS-139-V-Col8</name>
    <dbReference type="NCBI Taxonomy" id="908337"/>
    <lineage>
        <taxon>Bacteria</taxon>
        <taxon>Bacillati</taxon>
        <taxon>Bacillota</taxon>
        <taxon>Bacilli</taxon>
        <taxon>Lactobacillales</taxon>
        <taxon>Aerococcaceae</taxon>
        <taxon>Eremococcus</taxon>
    </lineage>
</organism>
<dbReference type="Gene3D" id="3.40.190.10">
    <property type="entry name" value="Periplasmic binding protein-like II"/>
    <property type="match status" value="1"/>
</dbReference>
<proteinExistence type="inferred from homology"/>
<dbReference type="PANTHER" id="PTHR30290">
    <property type="entry name" value="PERIPLASMIC BINDING COMPONENT OF ABC TRANSPORTER"/>
    <property type="match status" value="1"/>
</dbReference>
<dbReference type="InterPro" id="IPR039424">
    <property type="entry name" value="SBP_5"/>
</dbReference>
<dbReference type="STRING" id="908337.HMPREF9257_1244"/>
<dbReference type="SUPFAM" id="SSF53850">
    <property type="entry name" value="Periplasmic binding protein-like II"/>
    <property type="match status" value="1"/>
</dbReference>
<dbReference type="GO" id="GO:0043190">
    <property type="term" value="C:ATP-binding cassette (ABC) transporter complex"/>
    <property type="evidence" value="ECO:0007669"/>
    <property type="project" value="InterPro"/>
</dbReference>
<evidence type="ECO:0000313" key="7">
    <source>
        <dbReference type="Proteomes" id="UP000005990"/>
    </source>
</evidence>
<dbReference type="Pfam" id="PF00496">
    <property type="entry name" value="SBP_bac_5"/>
    <property type="match status" value="1"/>
</dbReference>
<evidence type="ECO:0000256" key="4">
    <source>
        <dbReference type="SAM" id="SignalP"/>
    </source>
</evidence>
<evidence type="ECO:0000313" key="6">
    <source>
        <dbReference type="EMBL" id="EFR31405.1"/>
    </source>
</evidence>
<evidence type="ECO:0000259" key="5">
    <source>
        <dbReference type="Pfam" id="PF00496"/>
    </source>
</evidence>
<dbReference type="GO" id="GO:0015833">
    <property type="term" value="P:peptide transport"/>
    <property type="evidence" value="ECO:0007669"/>
    <property type="project" value="TreeGrafter"/>
</dbReference>
<dbReference type="eggNOG" id="COG0747">
    <property type="taxonomic scope" value="Bacteria"/>
</dbReference>
<dbReference type="CDD" id="cd08510">
    <property type="entry name" value="PBP2_Lactococcal_OppA_like"/>
    <property type="match status" value="1"/>
</dbReference>
<dbReference type="GO" id="GO:1904680">
    <property type="term" value="F:peptide transmembrane transporter activity"/>
    <property type="evidence" value="ECO:0007669"/>
    <property type="project" value="TreeGrafter"/>
</dbReference>
<dbReference type="AlphaFoldDB" id="E4KNW2"/>
<dbReference type="PANTHER" id="PTHR30290:SF9">
    <property type="entry name" value="OLIGOPEPTIDE-BINDING PROTEIN APPA"/>
    <property type="match status" value="1"/>
</dbReference>